<dbReference type="GeneID" id="71989558"/>
<reference evidence="2" key="1">
    <citation type="submission" date="2021-12" db="EMBL/GenBank/DDBJ databases">
        <authorList>
            <person name="Zaccaron A."/>
            <person name="Stergiopoulos I."/>
        </authorList>
    </citation>
    <scope>NUCLEOTIDE SEQUENCE</scope>
    <source>
        <strain evidence="2">Race5_Kim</strain>
    </source>
</reference>
<dbReference type="OrthoDB" id="74360at2759"/>
<dbReference type="PANTHER" id="PTHR42877">
    <property type="entry name" value="L-ORNITHINE N(5)-MONOOXYGENASE-RELATED"/>
    <property type="match status" value="1"/>
</dbReference>
<dbReference type="RefSeq" id="XP_047765810.1">
    <property type="nucleotide sequence ID" value="XM_047908828.1"/>
</dbReference>
<evidence type="ECO:0000313" key="2">
    <source>
        <dbReference type="EMBL" id="UJO21444.1"/>
    </source>
</evidence>
<dbReference type="SUPFAM" id="SSF51905">
    <property type="entry name" value="FAD/NAD(P)-binding domain"/>
    <property type="match status" value="1"/>
</dbReference>
<gene>
    <name evidence="2" type="ORF">CLAFUR5_09680</name>
</gene>
<dbReference type="InterPro" id="IPR051209">
    <property type="entry name" value="FAD-bind_Monooxygenase_sf"/>
</dbReference>
<dbReference type="GO" id="GO:0004497">
    <property type="term" value="F:monooxygenase activity"/>
    <property type="evidence" value="ECO:0007669"/>
    <property type="project" value="UniProtKB-KW"/>
</dbReference>
<evidence type="ECO:0000256" key="1">
    <source>
        <dbReference type="ARBA" id="ARBA00010139"/>
    </source>
</evidence>
<keyword evidence="2" id="KW-0560">Oxidoreductase</keyword>
<keyword evidence="3" id="KW-1185">Reference proteome</keyword>
<dbReference type="KEGG" id="ffu:CLAFUR5_09680"/>
<evidence type="ECO:0000313" key="3">
    <source>
        <dbReference type="Proteomes" id="UP000756132"/>
    </source>
</evidence>
<dbReference type="EMBL" id="CP090171">
    <property type="protein sequence ID" value="UJO21444.1"/>
    <property type="molecule type" value="Genomic_DNA"/>
</dbReference>
<accession>A0A9Q8UT19</accession>
<sequence>MQDNPEYYLKYRKNVETEMVALGEFFHRNTPDSDAARKYAEGLMKARLGGNDQLASKLLPTTFPVGCKRLHNGYLEALVQPNVTVFTDGGLERVTPTGFVDPQGEHHDVDIIICATGFNTSWVPRFPIIAHGVNLQDIYTDKAVGYVGVAAPSMPNYLTIYGPYGPIGQGSAMPVIEAFVNYILQLIQHVQEEDVKSVTPRQQVIDQYAEHADLFNSRTVYNGDCRSWFKGNKKEGRIVLHPGTRNQYLLLMSKPRLQGYDFTYRSGNMWNWLGNGQTTRDYDGRDLTWYIGKIEGQDVQQLYDTPKFLYKPETNNTAEN</sequence>
<dbReference type="PANTHER" id="PTHR42877:SF7">
    <property type="entry name" value="FLAVIN-BINDING MONOOXYGENASE-RELATED"/>
    <property type="match status" value="1"/>
</dbReference>
<dbReference type="AlphaFoldDB" id="A0A9Q8UT19"/>
<reference evidence="2" key="2">
    <citation type="journal article" date="2022" name="Microb. Genom.">
        <title>A chromosome-scale genome assembly of the tomato pathogen Cladosporium fulvum reveals a compartmentalized genome architecture and the presence of a dispensable chromosome.</title>
        <authorList>
            <person name="Zaccaron A.Z."/>
            <person name="Chen L.H."/>
            <person name="Samaras A."/>
            <person name="Stergiopoulos I."/>
        </authorList>
    </citation>
    <scope>NUCLEOTIDE SEQUENCE</scope>
    <source>
        <strain evidence="2">Race5_Kim</strain>
    </source>
</reference>
<protein>
    <submittedName>
        <fullName evidence="2">Sterigmatocystin biosynthesis monooxygenase stcW</fullName>
    </submittedName>
</protein>
<organism evidence="2 3">
    <name type="scientific">Passalora fulva</name>
    <name type="common">Tomato leaf mold</name>
    <name type="synonym">Cladosporium fulvum</name>
    <dbReference type="NCBI Taxonomy" id="5499"/>
    <lineage>
        <taxon>Eukaryota</taxon>
        <taxon>Fungi</taxon>
        <taxon>Dikarya</taxon>
        <taxon>Ascomycota</taxon>
        <taxon>Pezizomycotina</taxon>
        <taxon>Dothideomycetes</taxon>
        <taxon>Dothideomycetidae</taxon>
        <taxon>Mycosphaerellales</taxon>
        <taxon>Mycosphaerellaceae</taxon>
        <taxon>Fulvia</taxon>
    </lineage>
</organism>
<dbReference type="InterPro" id="IPR036188">
    <property type="entry name" value="FAD/NAD-bd_sf"/>
</dbReference>
<comment type="similarity">
    <text evidence="1">Belongs to the FAD-binding monooxygenase family.</text>
</comment>
<dbReference type="Gene3D" id="3.50.50.60">
    <property type="entry name" value="FAD/NAD(P)-binding domain"/>
    <property type="match status" value="1"/>
</dbReference>
<dbReference type="Proteomes" id="UP000756132">
    <property type="component" value="Chromosome 9"/>
</dbReference>
<keyword evidence="2" id="KW-0503">Monooxygenase</keyword>
<name>A0A9Q8UT19_PASFU</name>
<proteinExistence type="inferred from homology"/>